<evidence type="ECO:0000313" key="1">
    <source>
        <dbReference type="EMBL" id="RAJ12115.1"/>
    </source>
</evidence>
<evidence type="ECO:0000313" key="2">
    <source>
        <dbReference type="Proteomes" id="UP000248703"/>
    </source>
</evidence>
<dbReference type="PANTHER" id="PTHR42830">
    <property type="entry name" value="OSMOTICALLY INDUCIBLE FAMILY PROTEIN"/>
    <property type="match status" value="1"/>
</dbReference>
<dbReference type="SUPFAM" id="SSF82784">
    <property type="entry name" value="OsmC-like"/>
    <property type="match status" value="1"/>
</dbReference>
<dbReference type="Gene3D" id="3.30.300.20">
    <property type="match status" value="1"/>
</dbReference>
<organism evidence="1 2">
    <name type="scientific">Olleya aquimaris</name>
    <dbReference type="NCBI Taxonomy" id="639310"/>
    <lineage>
        <taxon>Bacteria</taxon>
        <taxon>Pseudomonadati</taxon>
        <taxon>Bacteroidota</taxon>
        <taxon>Flavobacteriia</taxon>
        <taxon>Flavobacteriales</taxon>
        <taxon>Flavobacteriaceae</taxon>
    </lineage>
</organism>
<gene>
    <name evidence="1" type="ORF">LY08_02367</name>
</gene>
<reference evidence="1 2" key="1">
    <citation type="submission" date="2018-06" db="EMBL/GenBank/DDBJ databases">
        <title>Genomic Encyclopedia of Archaeal and Bacterial Type Strains, Phase II (KMG-II): from individual species to whole genera.</title>
        <authorList>
            <person name="Goeker M."/>
        </authorList>
    </citation>
    <scope>NUCLEOTIDE SEQUENCE [LARGE SCALE GENOMIC DNA]</scope>
    <source>
        <strain evidence="1 2">DSM 24464</strain>
    </source>
</reference>
<accession>A0A327R7H8</accession>
<dbReference type="InterPro" id="IPR015946">
    <property type="entry name" value="KH_dom-like_a/b"/>
</dbReference>
<dbReference type="InterPro" id="IPR052707">
    <property type="entry name" value="OsmC_Ohr_Peroxiredoxin"/>
</dbReference>
<dbReference type="InterPro" id="IPR036102">
    <property type="entry name" value="OsmC/Ohrsf"/>
</dbReference>
<keyword evidence="2" id="KW-1185">Reference proteome</keyword>
<dbReference type="PANTHER" id="PTHR42830:SF2">
    <property type="entry name" value="OSMC_OHR FAMILY PROTEIN"/>
    <property type="match status" value="1"/>
</dbReference>
<comment type="caution">
    <text evidence="1">The sequence shown here is derived from an EMBL/GenBank/DDBJ whole genome shotgun (WGS) entry which is preliminary data.</text>
</comment>
<sequence>MKTHNYQSTITWTGNLGNGTANYKSYNRNHTITILDKDNPILASSDPAFLGDKTRYNPEELLLSSIASCHMLWFLHLCAVNNIIVTKYTDQAKGIMQENQDGSGQFTSVTLHPKVVVTHASMIQKANQLHHEANKMCFIARSCNFPILHNAFAEASPYEV</sequence>
<dbReference type="RefSeq" id="WP_111660635.1">
    <property type="nucleotide sequence ID" value="NZ_QLLO01000009.1"/>
</dbReference>
<protein>
    <submittedName>
        <fullName evidence="1">Organic hydroperoxide reductase OsmC/OhrA</fullName>
    </submittedName>
</protein>
<dbReference type="Pfam" id="PF02566">
    <property type="entry name" value="OsmC"/>
    <property type="match status" value="1"/>
</dbReference>
<name>A0A327R7H8_9FLAO</name>
<dbReference type="EMBL" id="QLLO01000009">
    <property type="protein sequence ID" value="RAJ12115.1"/>
    <property type="molecule type" value="Genomic_DNA"/>
</dbReference>
<dbReference type="InterPro" id="IPR003718">
    <property type="entry name" value="OsmC/Ohr_fam"/>
</dbReference>
<dbReference type="AlphaFoldDB" id="A0A327R7H8"/>
<dbReference type="Proteomes" id="UP000248703">
    <property type="component" value="Unassembled WGS sequence"/>
</dbReference>
<dbReference type="OrthoDB" id="9795405at2"/>
<proteinExistence type="predicted"/>